<dbReference type="GO" id="GO:0003676">
    <property type="term" value="F:nucleic acid binding"/>
    <property type="evidence" value="ECO:0007669"/>
    <property type="project" value="InterPro"/>
</dbReference>
<dbReference type="SMART" id="SM00474">
    <property type="entry name" value="35EXOc"/>
    <property type="match status" value="1"/>
</dbReference>
<name>A0A955L7L3_9BACT</name>
<evidence type="ECO:0000313" key="3">
    <source>
        <dbReference type="Proteomes" id="UP000754563"/>
    </source>
</evidence>
<dbReference type="InterPro" id="IPR051086">
    <property type="entry name" value="RNase_D-like"/>
</dbReference>
<dbReference type="InterPro" id="IPR002562">
    <property type="entry name" value="3'-5'_exonuclease_dom"/>
</dbReference>
<dbReference type="InterPro" id="IPR036397">
    <property type="entry name" value="RNaseH_sf"/>
</dbReference>
<organism evidence="2 3">
    <name type="scientific">Candidatus Dojkabacteria bacterium</name>
    <dbReference type="NCBI Taxonomy" id="2099670"/>
    <lineage>
        <taxon>Bacteria</taxon>
        <taxon>Candidatus Dojkabacteria</taxon>
    </lineage>
</organism>
<evidence type="ECO:0000259" key="1">
    <source>
        <dbReference type="SMART" id="SM00474"/>
    </source>
</evidence>
<protein>
    <recommendedName>
        <fullName evidence="1">3'-5' exonuclease domain-containing protein</fullName>
    </recommendedName>
</protein>
<dbReference type="Proteomes" id="UP000754563">
    <property type="component" value="Unassembled WGS sequence"/>
</dbReference>
<dbReference type="AlphaFoldDB" id="A0A955L7L3"/>
<reference evidence="2" key="1">
    <citation type="submission" date="2020-04" db="EMBL/GenBank/DDBJ databases">
        <authorList>
            <person name="Zhang T."/>
        </authorList>
    </citation>
    <scope>NUCLEOTIDE SEQUENCE</scope>
    <source>
        <strain evidence="2">HKST-UBA11</strain>
    </source>
</reference>
<dbReference type="Pfam" id="PF01612">
    <property type="entry name" value="DNA_pol_A_exo1"/>
    <property type="match status" value="1"/>
</dbReference>
<reference evidence="2" key="2">
    <citation type="journal article" date="2021" name="Microbiome">
        <title>Successional dynamics and alternative stable states in a saline activated sludge microbial community over 9 years.</title>
        <authorList>
            <person name="Wang Y."/>
            <person name="Ye J."/>
            <person name="Ju F."/>
            <person name="Liu L."/>
            <person name="Boyd J.A."/>
            <person name="Deng Y."/>
            <person name="Parks D.H."/>
            <person name="Jiang X."/>
            <person name="Yin X."/>
            <person name="Woodcroft B.J."/>
            <person name="Tyson G.W."/>
            <person name="Hugenholtz P."/>
            <person name="Polz M.F."/>
            <person name="Zhang T."/>
        </authorList>
    </citation>
    <scope>NUCLEOTIDE SEQUENCE</scope>
    <source>
        <strain evidence="2">HKST-UBA11</strain>
    </source>
</reference>
<dbReference type="PANTHER" id="PTHR47649:SF1">
    <property type="entry name" value="RIBONUCLEASE D"/>
    <property type="match status" value="1"/>
</dbReference>
<dbReference type="PANTHER" id="PTHR47649">
    <property type="entry name" value="RIBONUCLEASE D"/>
    <property type="match status" value="1"/>
</dbReference>
<dbReference type="InterPro" id="IPR012337">
    <property type="entry name" value="RNaseH-like_sf"/>
</dbReference>
<dbReference type="Gene3D" id="3.30.420.10">
    <property type="entry name" value="Ribonuclease H-like superfamily/Ribonuclease H"/>
    <property type="match status" value="1"/>
</dbReference>
<dbReference type="EMBL" id="JAGQLH010000007">
    <property type="protein sequence ID" value="MCA9385188.1"/>
    <property type="molecule type" value="Genomic_DNA"/>
</dbReference>
<comment type="caution">
    <text evidence="2">The sequence shown here is derived from an EMBL/GenBank/DDBJ whole genome shotgun (WGS) entry which is preliminary data.</text>
</comment>
<feature type="domain" description="3'-5' exonuclease" evidence="1">
    <location>
        <begin position="11"/>
        <end position="197"/>
    </location>
</feature>
<evidence type="ECO:0000313" key="2">
    <source>
        <dbReference type="EMBL" id="MCA9385188.1"/>
    </source>
</evidence>
<dbReference type="SUPFAM" id="SSF53098">
    <property type="entry name" value="Ribonuclease H-like"/>
    <property type="match status" value="1"/>
</dbReference>
<accession>A0A955L7L3</accession>
<gene>
    <name evidence="2" type="ORF">KC717_00910</name>
</gene>
<proteinExistence type="predicted"/>
<dbReference type="GO" id="GO:0008408">
    <property type="term" value="F:3'-5' exonuclease activity"/>
    <property type="evidence" value="ECO:0007669"/>
    <property type="project" value="InterPro"/>
</dbReference>
<sequence>MRKTFKVKNPYRLDQDIQQDVHIGTDLTLDYSNSPWVALDTEYLSFNPLQDQLCVIQICSKESEESDSLRVEILYVFDNPETPNLNAVLENESIEKIFHVYTADMHRIELDRDVTINGAVFDTKVAARIAWTNTRDHGMKSLIRMFVDPNFDQKDTEKGLGDWEVGPEQWTNEQVYYMMQDVLYLDALRHRILEMAERRGSEVLIHQTMEILPRISDLYKFGFSESILGY</sequence>
<dbReference type="GO" id="GO:0006139">
    <property type="term" value="P:nucleobase-containing compound metabolic process"/>
    <property type="evidence" value="ECO:0007669"/>
    <property type="project" value="InterPro"/>
</dbReference>